<organism evidence="4 5">
    <name type="scientific">Modicella reniformis</name>
    <dbReference type="NCBI Taxonomy" id="1440133"/>
    <lineage>
        <taxon>Eukaryota</taxon>
        <taxon>Fungi</taxon>
        <taxon>Fungi incertae sedis</taxon>
        <taxon>Mucoromycota</taxon>
        <taxon>Mortierellomycotina</taxon>
        <taxon>Mortierellomycetes</taxon>
        <taxon>Mortierellales</taxon>
        <taxon>Mortierellaceae</taxon>
        <taxon>Modicella</taxon>
    </lineage>
</organism>
<dbReference type="OrthoDB" id="2425364at2759"/>
<dbReference type="CDD" id="cd00538">
    <property type="entry name" value="PA"/>
    <property type="match status" value="1"/>
</dbReference>
<comment type="caution">
    <text evidence="4">The sequence shown here is derived from an EMBL/GenBank/DDBJ whole genome shotgun (WGS) entry which is preliminary data.</text>
</comment>
<evidence type="ECO:0000259" key="3">
    <source>
        <dbReference type="Pfam" id="PF02225"/>
    </source>
</evidence>
<feature type="region of interest" description="Disordered" evidence="1">
    <location>
        <begin position="95"/>
        <end position="122"/>
    </location>
</feature>
<dbReference type="EMBL" id="JAAAHW010003331">
    <property type="protein sequence ID" value="KAF9985010.1"/>
    <property type="molecule type" value="Genomic_DNA"/>
</dbReference>
<feature type="domain" description="PA" evidence="3">
    <location>
        <begin position="159"/>
        <end position="245"/>
    </location>
</feature>
<sequence>MVRRNFLRDYFPPPRGFGSQCSSLLPRYQPVLPTFTRTAEPFNRKLFFVWLIVLCVVFAGLHYQPFYQPDVGTQDNGDNCFRVVLVQDVAPKNETCALTPTSPSNDADDVEGTPGWQELGPPQLGSLNQGDLKVFFDFQSLKYGGPSAILRNQEIQGVDNSGCHAKDHDLAAGKIAIIEGDSEDCDLWTAANHAEKVGAQAVLFYSGPAHDGLISSPLLPQTWKHGDPLISIPVLTITRSLGLTLLEHQSEVLLYLTTKNLVETPVEPAGGGDDDDKNDGIPGDGDDDHKND</sequence>
<dbReference type="SUPFAM" id="SSF52025">
    <property type="entry name" value="PA domain"/>
    <property type="match status" value="1"/>
</dbReference>
<feature type="compositionally biased region" description="Polar residues" evidence="1">
    <location>
        <begin position="96"/>
        <end position="105"/>
    </location>
</feature>
<dbReference type="Gene3D" id="3.50.30.30">
    <property type="match status" value="1"/>
</dbReference>
<accession>A0A9P6MAI8</accession>
<protein>
    <recommendedName>
        <fullName evidence="3">PA domain-containing protein</fullName>
    </recommendedName>
</protein>
<gene>
    <name evidence="4" type="ORF">BGZ65_011962</name>
</gene>
<keyword evidence="2" id="KW-0812">Transmembrane</keyword>
<reference evidence="4" key="1">
    <citation type="journal article" date="2020" name="Fungal Divers.">
        <title>Resolving the Mortierellaceae phylogeny through synthesis of multi-gene phylogenetics and phylogenomics.</title>
        <authorList>
            <person name="Vandepol N."/>
            <person name="Liber J."/>
            <person name="Desiro A."/>
            <person name="Na H."/>
            <person name="Kennedy M."/>
            <person name="Barry K."/>
            <person name="Grigoriev I.V."/>
            <person name="Miller A.N."/>
            <person name="O'Donnell K."/>
            <person name="Stajich J.E."/>
            <person name="Bonito G."/>
        </authorList>
    </citation>
    <scope>NUCLEOTIDE SEQUENCE</scope>
    <source>
        <strain evidence="4">MES-2147</strain>
    </source>
</reference>
<name>A0A9P6MAI8_9FUNG</name>
<keyword evidence="2" id="KW-0472">Membrane</keyword>
<evidence type="ECO:0000256" key="2">
    <source>
        <dbReference type="SAM" id="Phobius"/>
    </source>
</evidence>
<proteinExistence type="predicted"/>
<evidence type="ECO:0000313" key="5">
    <source>
        <dbReference type="Proteomes" id="UP000749646"/>
    </source>
</evidence>
<feature type="region of interest" description="Disordered" evidence="1">
    <location>
        <begin position="264"/>
        <end position="292"/>
    </location>
</feature>
<evidence type="ECO:0000313" key="4">
    <source>
        <dbReference type="EMBL" id="KAF9985010.1"/>
    </source>
</evidence>
<dbReference type="InterPro" id="IPR003137">
    <property type="entry name" value="PA_domain"/>
</dbReference>
<dbReference type="AlphaFoldDB" id="A0A9P6MAI8"/>
<feature type="transmembrane region" description="Helical" evidence="2">
    <location>
        <begin position="46"/>
        <end position="63"/>
    </location>
</feature>
<feature type="non-terminal residue" evidence="4">
    <location>
        <position position="292"/>
    </location>
</feature>
<evidence type="ECO:0000256" key="1">
    <source>
        <dbReference type="SAM" id="MobiDB-lite"/>
    </source>
</evidence>
<dbReference type="Pfam" id="PF02225">
    <property type="entry name" value="PA"/>
    <property type="match status" value="1"/>
</dbReference>
<keyword evidence="5" id="KW-1185">Reference proteome</keyword>
<keyword evidence="2" id="KW-1133">Transmembrane helix</keyword>
<dbReference type="InterPro" id="IPR046450">
    <property type="entry name" value="PA_dom_sf"/>
</dbReference>
<dbReference type="Proteomes" id="UP000749646">
    <property type="component" value="Unassembled WGS sequence"/>
</dbReference>